<keyword evidence="3 8" id="KW-0812">Transmembrane</keyword>
<proteinExistence type="inferred from homology"/>
<keyword evidence="6" id="KW-0862">Zinc</keyword>
<dbReference type="PANTHER" id="PTHR20855:SF52">
    <property type="entry name" value="ADIPONECTIN RECEPTOR PROTEIN"/>
    <property type="match status" value="1"/>
</dbReference>
<evidence type="ECO:0000256" key="2">
    <source>
        <dbReference type="ARBA" id="ARBA00007018"/>
    </source>
</evidence>
<feature type="transmembrane region" description="Helical" evidence="8">
    <location>
        <begin position="151"/>
        <end position="170"/>
    </location>
</feature>
<dbReference type="EMBL" id="JBGBPQ010000015">
    <property type="protein sequence ID" value="KAL1510195.1"/>
    <property type="molecule type" value="Genomic_DNA"/>
</dbReference>
<evidence type="ECO:0000256" key="6">
    <source>
        <dbReference type="PIRSR" id="PIRSR604254-1"/>
    </source>
</evidence>
<gene>
    <name evidence="9" type="ORF">AB1Y20_006525</name>
</gene>
<dbReference type="InterPro" id="IPR004254">
    <property type="entry name" value="AdipoR/HlyIII-related"/>
</dbReference>
<feature type="binding site" evidence="6">
    <location>
        <position position="677"/>
    </location>
    <ligand>
        <name>Zn(2+)</name>
        <dbReference type="ChEBI" id="CHEBI:29105"/>
    </ligand>
</feature>
<dbReference type="GO" id="GO:0046872">
    <property type="term" value="F:metal ion binding"/>
    <property type="evidence" value="ECO:0007669"/>
    <property type="project" value="UniProtKB-KW"/>
</dbReference>
<feature type="binding site" evidence="6">
    <location>
        <position position="520"/>
    </location>
    <ligand>
        <name>Zn(2+)</name>
        <dbReference type="ChEBI" id="CHEBI:29105"/>
    </ligand>
</feature>
<evidence type="ECO:0000256" key="8">
    <source>
        <dbReference type="SAM" id="Phobius"/>
    </source>
</evidence>
<keyword evidence="6" id="KW-0479">Metal-binding</keyword>
<feature type="transmembrane region" description="Helical" evidence="8">
    <location>
        <begin position="96"/>
        <end position="119"/>
    </location>
</feature>
<feature type="compositionally biased region" description="Low complexity" evidence="7">
    <location>
        <begin position="266"/>
        <end position="276"/>
    </location>
</feature>
<organism evidence="9 10">
    <name type="scientific">Prymnesium parvum</name>
    <name type="common">Toxic golden alga</name>
    <dbReference type="NCBI Taxonomy" id="97485"/>
    <lineage>
        <taxon>Eukaryota</taxon>
        <taxon>Haptista</taxon>
        <taxon>Haptophyta</taxon>
        <taxon>Prymnesiophyceae</taxon>
        <taxon>Prymnesiales</taxon>
        <taxon>Prymnesiaceae</taxon>
        <taxon>Prymnesium</taxon>
    </lineage>
</organism>
<dbReference type="Pfam" id="PF03006">
    <property type="entry name" value="HlyIII"/>
    <property type="match status" value="1"/>
</dbReference>
<feature type="transmembrane region" description="Helical" evidence="8">
    <location>
        <begin position="633"/>
        <end position="655"/>
    </location>
</feature>
<keyword evidence="4 8" id="KW-1133">Transmembrane helix</keyword>
<dbReference type="AlphaFoldDB" id="A0AB34J009"/>
<feature type="transmembrane region" description="Helical" evidence="8">
    <location>
        <begin position="177"/>
        <end position="196"/>
    </location>
</feature>
<evidence type="ECO:0000313" key="9">
    <source>
        <dbReference type="EMBL" id="KAL1510195.1"/>
    </source>
</evidence>
<comment type="caution">
    <text evidence="9">The sequence shown here is derived from an EMBL/GenBank/DDBJ whole genome shotgun (WGS) entry which is preliminary data.</text>
</comment>
<evidence type="ECO:0000256" key="1">
    <source>
        <dbReference type="ARBA" id="ARBA00004141"/>
    </source>
</evidence>
<dbReference type="GO" id="GO:0016020">
    <property type="term" value="C:membrane"/>
    <property type="evidence" value="ECO:0007669"/>
    <property type="project" value="UniProtKB-SubCell"/>
</dbReference>
<feature type="transmembrane region" description="Helical" evidence="8">
    <location>
        <begin position="499"/>
        <end position="519"/>
    </location>
</feature>
<keyword evidence="5 8" id="KW-0472">Membrane</keyword>
<evidence type="ECO:0000256" key="4">
    <source>
        <dbReference type="ARBA" id="ARBA00022989"/>
    </source>
</evidence>
<feature type="transmembrane region" description="Helical" evidence="8">
    <location>
        <begin position="675"/>
        <end position="695"/>
    </location>
</feature>
<comment type="subcellular location">
    <subcellularLocation>
        <location evidence="1">Membrane</location>
        <topology evidence="1">Multi-pass membrane protein</topology>
    </subcellularLocation>
</comment>
<name>A0AB34J009_PRYPA</name>
<accession>A0AB34J009</accession>
<dbReference type="Proteomes" id="UP001515480">
    <property type="component" value="Unassembled WGS sequence"/>
</dbReference>
<feature type="binding site" evidence="6">
    <location>
        <position position="673"/>
    </location>
    <ligand>
        <name>Zn(2+)</name>
        <dbReference type="ChEBI" id="CHEBI:29105"/>
    </ligand>
</feature>
<feature type="transmembrane region" description="Helical" evidence="8">
    <location>
        <begin position="126"/>
        <end position="145"/>
    </location>
</feature>
<feature type="transmembrane region" description="Helical" evidence="8">
    <location>
        <begin position="65"/>
        <end position="84"/>
    </location>
</feature>
<keyword evidence="10" id="KW-1185">Reference proteome</keyword>
<feature type="compositionally biased region" description="Pro residues" evidence="7">
    <location>
        <begin position="277"/>
        <end position="287"/>
    </location>
</feature>
<feature type="transmembrane region" description="Helical" evidence="8">
    <location>
        <begin position="208"/>
        <end position="227"/>
    </location>
</feature>
<sequence>MAFSPGTVRLDSPLLEPQEMPLDEAAEFASICGQRMNFWLTFADAPLERAYRRWQSLVYERDMRMGLLLSNFLFFLASVVYACWSHEYTDTSPVYGRHLLVCDVLMGFSLTTCFGCAFLDCAVRRSYVFSTASLLLTSCFVGVRAYLLSNFAAVSSVVLVILIVCILLGSTLMRMPFFATFWVGLTLLAGYALLALLELQQAADGSGWYPAALLFVIASASVASRQLELAQRRLFLLQLQLRGTVRATSTRHLDLAAASAPPQAAADASAVPRSATTPPPPRAPPPHEAYGAVCEACGRLRPSSRDELLLMVGQRSPLTAELRCRSMPHLERSASDDAAAAAPRGMLGEMLAEFSDSVSSQRLTSIEAVHHALHASGVTSLREFLATAMLQHLPLPPWIMPSSPRDRGPTLSAGAQPSTPRLTFELVSSDELPPWFTPYPFVRTGYRVHFSRLLSLKSLFRLHNETINIWTELGPALGFLVWSITFLERHSSSSDTDRYIVGAGLLGSTVLRPLCSSLAHLMHCTSASGYIFWWSLDYCSICFAILASSIVSGHFAFYCLEPLQILFFTSTAGLLSTSIIAVLAVASPSLRATSFVLFVLFCNGVPFCYQACHRSQVMAKITAGRYHSDVPAAYIAYWGASLGCFLVGLLVKSSMLPEKAIQRPWSDIWAQSHQLWHIILNTAFVLGTFIAWDIYLEWRRDNECSDVHFRE</sequence>
<comment type="similarity">
    <text evidence="2">Belongs to the ADIPOR family.</text>
</comment>
<feature type="transmembrane region" description="Helical" evidence="8">
    <location>
        <begin position="592"/>
        <end position="612"/>
    </location>
</feature>
<dbReference type="GO" id="GO:0038023">
    <property type="term" value="F:signaling receptor activity"/>
    <property type="evidence" value="ECO:0007669"/>
    <property type="project" value="TreeGrafter"/>
</dbReference>
<evidence type="ECO:0000256" key="5">
    <source>
        <dbReference type="ARBA" id="ARBA00023136"/>
    </source>
</evidence>
<dbReference type="PANTHER" id="PTHR20855">
    <property type="entry name" value="ADIPOR/PROGESTIN RECEPTOR-RELATED"/>
    <property type="match status" value="1"/>
</dbReference>
<protein>
    <submittedName>
        <fullName evidence="9">Uncharacterized protein</fullName>
    </submittedName>
</protein>
<feature type="transmembrane region" description="Helical" evidence="8">
    <location>
        <begin position="565"/>
        <end position="586"/>
    </location>
</feature>
<evidence type="ECO:0000256" key="3">
    <source>
        <dbReference type="ARBA" id="ARBA00022692"/>
    </source>
</evidence>
<reference evidence="9 10" key="1">
    <citation type="journal article" date="2024" name="Science">
        <title>Giant polyketide synthase enzymes in the biosynthesis of giant marine polyether toxins.</title>
        <authorList>
            <person name="Fallon T.R."/>
            <person name="Shende V.V."/>
            <person name="Wierzbicki I.H."/>
            <person name="Pendleton A.L."/>
            <person name="Watervoot N.F."/>
            <person name="Auber R.P."/>
            <person name="Gonzalez D.J."/>
            <person name="Wisecaver J.H."/>
            <person name="Moore B.S."/>
        </authorList>
    </citation>
    <scope>NUCLEOTIDE SEQUENCE [LARGE SCALE GENOMIC DNA]</scope>
    <source>
        <strain evidence="9 10">12B1</strain>
    </source>
</reference>
<feature type="transmembrane region" description="Helical" evidence="8">
    <location>
        <begin position="531"/>
        <end position="558"/>
    </location>
</feature>
<evidence type="ECO:0000313" key="10">
    <source>
        <dbReference type="Proteomes" id="UP001515480"/>
    </source>
</evidence>
<evidence type="ECO:0000256" key="7">
    <source>
        <dbReference type="SAM" id="MobiDB-lite"/>
    </source>
</evidence>
<feature type="region of interest" description="Disordered" evidence="7">
    <location>
        <begin position="266"/>
        <end position="287"/>
    </location>
</feature>